<proteinExistence type="inferred from homology"/>
<dbReference type="PRINTS" id="PR01715">
    <property type="entry name" value="FERRIBNDNGPP"/>
</dbReference>
<evidence type="ECO:0000256" key="4">
    <source>
        <dbReference type="ARBA" id="ARBA00022729"/>
    </source>
</evidence>
<evidence type="ECO:0000259" key="6">
    <source>
        <dbReference type="PROSITE" id="PS50983"/>
    </source>
</evidence>
<comment type="subcellular location">
    <subcellularLocation>
        <location evidence="1">Cell envelope</location>
    </subcellularLocation>
</comment>
<keyword evidence="8" id="KW-1185">Reference proteome</keyword>
<dbReference type="InterPro" id="IPR002491">
    <property type="entry name" value="ABC_transptr_periplasmic_BD"/>
</dbReference>
<accession>A0A543G9G4</accession>
<dbReference type="Gene3D" id="3.40.50.1980">
    <property type="entry name" value="Nitrogenase molybdenum iron protein domain"/>
    <property type="match status" value="2"/>
</dbReference>
<dbReference type="GO" id="GO:1901678">
    <property type="term" value="P:iron coordination entity transport"/>
    <property type="evidence" value="ECO:0007669"/>
    <property type="project" value="UniProtKB-ARBA"/>
</dbReference>
<feature type="signal peptide" evidence="5">
    <location>
        <begin position="1"/>
        <end position="20"/>
    </location>
</feature>
<keyword evidence="3" id="KW-0813">Transport</keyword>
<dbReference type="CDD" id="cd01146">
    <property type="entry name" value="FhuD"/>
    <property type="match status" value="1"/>
</dbReference>
<evidence type="ECO:0000256" key="3">
    <source>
        <dbReference type="ARBA" id="ARBA00022448"/>
    </source>
</evidence>
<dbReference type="RefSeq" id="WP_142095454.1">
    <property type="nucleotide sequence ID" value="NZ_VFPH01000001.1"/>
</dbReference>
<organism evidence="7 8">
    <name type="scientific">Pseudonocardia cypriaca</name>
    <dbReference type="NCBI Taxonomy" id="882449"/>
    <lineage>
        <taxon>Bacteria</taxon>
        <taxon>Bacillati</taxon>
        <taxon>Actinomycetota</taxon>
        <taxon>Actinomycetes</taxon>
        <taxon>Pseudonocardiales</taxon>
        <taxon>Pseudonocardiaceae</taxon>
        <taxon>Pseudonocardia</taxon>
    </lineage>
</organism>
<dbReference type="SUPFAM" id="SSF53807">
    <property type="entry name" value="Helical backbone' metal receptor"/>
    <property type="match status" value="1"/>
</dbReference>
<dbReference type="PANTHER" id="PTHR30532:SF1">
    <property type="entry name" value="IRON(3+)-HYDROXAMATE-BINDING PROTEIN FHUD"/>
    <property type="match status" value="1"/>
</dbReference>
<evidence type="ECO:0000256" key="5">
    <source>
        <dbReference type="SAM" id="SignalP"/>
    </source>
</evidence>
<evidence type="ECO:0000256" key="1">
    <source>
        <dbReference type="ARBA" id="ARBA00004196"/>
    </source>
</evidence>
<sequence>MRGRRIRVALGAAVAALVLAACGTTEAPAGAPASPAPAGGAQVTVTDARGKQVTFDGPVTRAVGLEWALVEHLVSLGVMPVGVADVAGYSAWVQAAPLTADVTDVGVRGEPSIETIARLQPDVVFATPDMNEGAIAQIEAFAPVVVMRDADASDAVGQMRRNVELVAQVTGKQAQAAQLLAGFDAAVADGAQRIAAAGLAGRRIAFADGYLDGGRLSIRAFTDGSLIGTVTRELGLVNAWAMKGDESYGTATTDVEGLTTLGDVEFVYWTNKVEGPDPFVDGLAGNAVWQSLPFVQAGNVERLPDGIWMFGGPASMRQYIDAITVALAG</sequence>
<evidence type="ECO:0000256" key="2">
    <source>
        <dbReference type="ARBA" id="ARBA00008814"/>
    </source>
</evidence>
<dbReference type="GO" id="GO:0030288">
    <property type="term" value="C:outer membrane-bounded periplasmic space"/>
    <property type="evidence" value="ECO:0007669"/>
    <property type="project" value="TreeGrafter"/>
</dbReference>
<reference evidence="7 8" key="1">
    <citation type="submission" date="2019-06" db="EMBL/GenBank/DDBJ databases">
        <title>Sequencing the genomes of 1000 actinobacteria strains.</title>
        <authorList>
            <person name="Klenk H.-P."/>
        </authorList>
    </citation>
    <scope>NUCLEOTIDE SEQUENCE [LARGE SCALE GENOMIC DNA]</scope>
    <source>
        <strain evidence="7 8">DSM 45511</strain>
    </source>
</reference>
<evidence type="ECO:0000313" key="7">
    <source>
        <dbReference type="EMBL" id="TQM42729.1"/>
    </source>
</evidence>
<dbReference type="EMBL" id="VFPH01000001">
    <property type="protein sequence ID" value="TQM42729.1"/>
    <property type="molecule type" value="Genomic_DNA"/>
</dbReference>
<dbReference type="InterPro" id="IPR051313">
    <property type="entry name" value="Bact_iron-sidero_bind"/>
</dbReference>
<protein>
    <submittedName>
        <fullName evidence="7">Iron complex transport system substrate-binding protein</fullName>
    </submittedName>
</protein>
<dbReference type="AlphaFoldDB" id="A0A543G9G4"/>
<comment type="similarity">
    <text evidence="2">Belongs to the bacterial solute-binding protein 8 family.</text>
</comment>
<dbReference type="PROSITE" id="PS50983">
    <property type="entry name" value="FE_B12_PBP"/>
    <property type="match status" value="1"/>
</dbReference>
<feature type="chain" id="PRO_5039256011" evidence="5">
    <location>
        <begin position="21"/>
        <end position="329"/>
    </location>
</feature>
<dbReference type="PROSITE" id="PS51257">
    <property type="entry name" value="PROKAR_LIPOPROTEIN"/>
    <property type="match status" value="1"/>
</dbReference>
<dbReference type="OrthoDB" id="9793175at2"/>
<gene>
    <name evidence="7" type="ORF">FB388_0065</name>
</gene>
<name>A0A543G9G4_9PSEU</name>
<feature type="domain" description="Fe/B12 periplasmic-binding" evidence="6">
    <location>
        <begin position="61"/>
        <end position="329"/>
    </location>
</feature>
<evidence type="ECO:0000313" key="8">
    <source>
        <dbReference type="Proteomes" id="UP000319818"/>
    </source>
</evidence>
<dbReference type="Pfam" id="PF01497">
    <property type="entry name" value="Peripla_BP_2"/>
    <property type="match status" value="1"/>
</dbReference>
<comment type="caution">
    <text evidence="7">The sequence shown here is derived from an EMBL/GenBank/DDBJ whole genome shotgun (WGS) entry which is preliminary data.</text>
</comment>
<dbReference type="Proteomes" id="UP000319818">
    <property type="component" value="Unassembled WGS sequence"/>
</dbReference>
<keyword evidence="4 5" id="KW-0732">Signal</keyword>
<dbReference type="PANTHER" id="PTHR30532">
    <property type="entry name" value="IRON III DICITRATE-BINDING PERIPLASMIC PROTEIN"/>
    <property type="match status" value="1"/>
</dbReference>